<dbReference type="PANTHER" id="PTHR46815:SF1">
    <property type="entry name" value="PROTEIN KISH-B"/>
    <property type="match status" value="1"/>
</dbReference>
<dbReference type="PANTHER" id="PTHR46815">
    <property type="entry name" value="PROTEIN KISH-B"/>
    <property type="match status" value="1"/>
</dbReference>
<dbReference type="InterPro" id="IPR042863">
    <property type="entry name" value="Kish-B"/>
</dbReference>
<evidence type="ECO:0000313" key="1">
    <source>
        <dbReference type="Ensembl" id="ENSXETP00000098570"/>
    </source>
</evidence>
<reference evidence="1" key="1">
    <citation type="journal article" date="2010" name="Science">
        <title>The genome of the Western clawed frog Xenopus tropicalis.</title>
        <authorList>
            <person name="Hellsten U."/>
            <person name="Harland R.M."/>
            <person name="Gilchrist M.J."/>
            <person name="Hendrix D."/>
            <person name="Jurka J."/>
            <person name="Kapitonov V."/>
            <person name="Ovcharenko I."/>
            <person name="Putnam N.H."/>
            <person name="Shu S."/>
            <person name="Taher L."/>
            <person name="Blitz I.L."/>
            <person name="Blumberg B."/>
            <person name="Dichmann D.S."/>
            <person name="Dubchak I."/>
            <person name="Amaya E."/>
            <person name="Detter J.C."/>
            <person name="Fletcher R."/>
            <person name="Gerhard D.S."/>
            <person name="Goodstein D."/>
            <person name="Graves T."/>
            <person name="Grigoriev I.V."/>
            <person name="Grimwood J."/>
            <person name="Kawashima T."/>
            <person name="Lindquist E."/>
            <person name="Lucas S.M."/>
            <person name="Mead P.E."/>
            <person name="Mitros T."/>
            <person name="Ogino H."/>
            <person name="Ohta Y."/>
            <person name="Poliakov A.V."/>
            <person name="Pollet N."/>
            <person name="Robert J."/>
            <person name="Salamov A."/>
            <person name="Sater A.K."/>
            <person name="Schmutz J."/>
            <person name="Terry A."/>
            <person name="Vize P.D."/>
            <person name="Warren W.C."/>
            <person name="Wells D."/>
            <person name="Wills A."/>
            <person name="Wilson R.K."/>
            <person name="Zimmerman L.B."/>
            <person name="Zorn A.M."/>
            <person name="Grainger R."/>
            <person name="Grammer T."/>
            <person name="Khokha M.K."/>
            <person name="Richardson P.M."/>
            <person name="Rokhsar D.S."/>
        </authorList>
    </citation>
    <scope>NUCLEOTIDE SEQUENCE [LARGE SCALE GENOMIC DNA]</scope>
    <source>
        <strain evidence="1">Nigerian</strain>
    </source>
</reference>
<proteinExistence type="predicted"/>
<dbReference type="Ensembl" id="ENSXETT00000102466">
    <property type="protein sequence ID" value="ENSXETP00000098570"/>
    <property type="gene ID" value="ENSXETG00000038311"/>
</dbReference>
<sequence>VTTVYSVSGSLKLKRILVCVCVFFRYLTRLKVYLLKRRKGYWGLFFRLKVWGSKLRLGLSVGCLQLKEYIIFIG</sequence>
<accession>A0A6I8SUT8</accession>
<protein>
    <submittedName>
        <fullName evidence="1">Uncharacterized protein</fullName>
    </submittedName>
</protein>
<organism evidence="1">
    <name type="scientific">Xenopus tropicalis</name>
    <name type="common">Western clawed frog</name>
    <name type="synonym">Silurana tropicalis</name>
    <dbReference type="NCBI Taxonomy" id="8364"/>
    <lineage>
        <taxon>Eukaryota</taxon>
        <taxon>Metazoa</taxon>
        <taxon>Chordata</taxon>
        <taxon>Craniata</taxon>
        <taxon>Vertebrata</taxon>
        <taxon>Euteleostomi</taxon>
        <taxon>Amphibia</taxon>
        <taxon>Batrachia</taxon>
        <taxon>Anura</taxon>
        <taxon>Pipoidea</taxon>
        <taxon>Pipidae</taxon>
        <taxon>Xenopodinae</taxon>
        <taxon>Xenopus</taxon>
        <taxon>Silurana</taxon>
    </lineage>
</organism>
<dbReference type="InParanoid" id="A0A6I8SUT8"/>
<reference evidence="1" key="2">
    <citation type="submission" date="2020-05" db="UniProtKB">
        <authorList>
            <consortium name="Ensembl"/>
        </authorList>
    </citation>
    <scope>IDENTIFICATION</scope>
</reference>
<dbReference type="AlphaFoldDB" id="A0A6I8SUT8"/>
<name>A0A6I8SUT8_XENTR</name>